<reference evidence="6 7" key="1">
    <citation type="submission" date="2014-03" db="EMBL/GenBank/DDBJ databases">
        <title>complete genome sequence of Flavobacteriaceae bacterium JBKA-6.</title>
        <authorList>
            <person name="Takano T."/>
            <person name="Nakamura Y."/>
            <person name="Takuma S."/>
            <person name="Yasuike M."/>
            <person name="Matsuyama T."/>
            <person name="Sakai T."/>
            <person name="Fujiwara A."/>
            <person name="Kimoto K."/>
            <person name="Fukuda Y."/>
            <person name="Kondo H."/>
            <person name="Hirono I."/>
            <person name="Nakayasu C."/>
        </authorList>
    </citation>
    <scope>NUCLEOTIDE SEQUENCE [LARGE SCALE GENOMIC DNA]</scope>
    <source>
        <strain evidence="6 7">JBKA-6</strain>
    </source>
</reference>
<feature type="active site" description="Proton acceptor" evidence="4">
    <location>
        <position position="207"/>
    </location>
</feature>
<dbReference type="InterPro" id="IPR043864">
    <property type="entry name" value="Omp85-like_dom"/>
</dbReference>
<proteinExistence type="predicted"/>
<dbReference type="Proteomes" id="UP000243197">
    <property type="component" value="Chromosome"/>
</dbReference>
<evidence type="ECO:0000256" key="2">
    <source>
        <dbReference type="ARBA" id="ARBA00022963"/>
    </source>
</evidence>
<evidence type="ECO:0000256" key="4">
    <source>
        <dbReference type="PROSITE-ProRule" id="PRU01161"/>
    </source>
</evidence>
<protein>
    <submittedName>
        <fullName evidence="6">Patatin</fullName>
    </submittedName>
</protein>
<feature type="short sequence motif" description="GXSXG" evidence="4">
    <location>
        <begin position="60"/>
        <end position="64"/>
    </location>
</feature>
<dbReference type="Pfam" id="PF01734">
    <property type="entry name" value="Patatin"/>
    <property type="match status" value="1"/>
</dbReference>
<dbReference type="Pfam" id="PF19143">
    <property type="entry name" value="Omp85_2"/>
    <property type="match status" value="1"/>
</dbReference>
<evidence type="ECO:0000313" key="6">
    <source>
        <dbReference type="EMBL" id="BAV94406.1"/>
    </source>
</evidence>
<dbReference type="GO" id="GO:0016042">
    <property type="term" value="P:lipid catabolic process"/>
    <property type="evidence" value="ECO:0007669"/>
    <property type="project" value="UniProtKB-UniRule"/>
</dbReference>
<accession>A0A1J1E519</accession>
<evidence type="ECO:0000256" key="1">
    <source>
        <dbReference type="ARBA" id="ARBA00022801"/>
    </source>
</evidence>
<dbReference type="Gene3D" id="3.40.1090.10">
    <property type="entry name" value="Cytosolic phospholipase A2 catalytic domain"/>
    <property type="match status" value="2"/>
</dbReference>
<dbReference type="InterPro" id="IPR016035">
    <property type="entry name" value="Acyl_Trfase/lysoPLipase"/>
</dbReference>
<feature type="short sequence motif" description="GXGXXG" evidence="4">
    <location>
        <begin position="33"/>
        <end position="38"/>
    </location>
</feature>
<keyword evidence="3 4" id="KW-0443">Lipid metabolism</keyword>
<sequence length="793" mass="91738">MKKLFFLLILPFTISNVIGQENNYKKVGVVLSGGGAKGLSHISALRVIEKAGIKIDYIGGTSSGSIIGMLYSIGYSLDEIENMMREFVYNHNVYINDIIPREQLSVFNKKINDRYLVSLPIDNFIPIPIGLTEGYMFLSWLNEKTHHVHGIKDFSKLKIPFLCLATNLETGEEVVLKSGNLAESIRASCSYPLFISPIEIDDMVLVDGGISNNLPSREVKNMGADILIAIDVQENLFNKIELDNAYKIVNQIISFKMSEKNEYQRKICDLIIYPDITNTNITSFDQTDMFIRNGRIAAEKKWEELKNIASIQKKSYKGEEINNFNIDKSFPKPFINKKISIKNINIDSDDDDNTNFVKEELNFINSTERKINYSELKKYINEIYSTKKFRYLSYKLLPTKKEDEKDLYIDIRKTKINKYLKLGFNYNSVSRTSLLVNYTDNNFLFKNSNISADFIFDNNFTYYYLPRYLISYNFDIGGGINLDLHSSYQSIFFEKQNILFNKISITNDIIRSRSVNQFDKFKVDKVSNIFSVITNGISFKKSIYYFGSVRLDIDYQVYSNEAKEILISDNDKGKLSNYRKYFFFKERSLNIKLCTEIDTYEDKYFHTNGFKSKASYNLFYNKTQKDDTFFLGGSINLLMSVSKKIDKYIGFYFSANSFNTFYYSKIINTQSNIQTLRMGGMNKIDWAENTSFLGLEFQSYSYPNVIKLDFGLNLDFLKNHQISAEINYALCNYHLYDLFNFNIEDEERKSLNIIGLGISYIYKSLLGPIEISASTSPQNNLEPLMFLNIGLPF</sequence>
<feature type="active site" description="Nucleophile" evidence="4">
    <location>
        <position position="62"/>
    </location>
</feature>
<dbReference type="RefSeq" id="WP_096685359.1">
    <property type="nucleotide sequence ID" value="NZ_AP014564.1"/>
</dbReference>
<dbReference type="PANTHER" id="PTHR14226:SF76">
    <property type="entry name" value="NTE FAMILY PROTEIN RSSA"/>
    <property type="match status" value="1"/>
</dbReference>
<dbReference type="EMBL" id="AP014564">
    <property type="protein sequence ID" value="BAV94406.1"/>
    <property type="molecule type" value="Genomic_DNA"/>
</dbReference>
<feature type="domain" description="PNPLA" evidence="5">
    <location>
        <begin position="29"/>
        <end position="220"/>
    </location>
</feature>
<name>A0A1J1E519_9FLAO</name>
<dbReference type="SUPFAM" id="SSF52151">
    <property type="entry name" value="FabD/lysophospholipase-like"/>
    <property type="match status" value="1"/>
</dbReference>
<keyword evidence="2 4" id="KW-0442">Lipid degradation</keyword>
<feature type="short sequence motif" description="DGA/G" evidence="4">
    <location>
        <begin position="207"/>
        <end position="209"/>
    </location>
</feature>
<gene>
    <name evidence="6" type="ORF">JBKA6_0393</name>
</gene>
<dbReference type="GO" id="GO:0016787">
    <property type="term" value="F:hydrolase activity"/>
    <property type="evidence" value="ECO:0007669"/>
    <property type="project" value="UniProtKB-UniRule"/>
</dbReference>
<dbReference type="AlphaFoldDB" id="A0A1J1E519"/>
<evidence type="ECO:0000256" key="3">
    <source>
        <dbReference type="ARBA" id="ARBA00023098"/>
    </source>
</evidence>
<evidence type="ECO:0000313" key="7">
    <source>
        <dbReference type="Proteomes" id="UP000243197"/>
    </source>
</evidence>
<dbReference type="InterPro" id="IPR050301">
    <property type="entry name" value="NTE"/>
</dbReference>
<dbReference type="OrthoDB" id="9770965at2"/>
<dbReference type="PROSITE" id="PS51635">
    <property type="entry name" value="PNPLA"/>
    <property type="match status" value="1"/>
</dbReference>
<dbReference type="PANTHER" id="PTHR14226">
    <property type="entry name" value="NEUROPATHY TARGET ESTERASE/SWISS CHEESE D.MELANOGASTER"/>
    <property type="match status" value="1"/>
</dbReference>
<organism evidence="6 7">
    <name type="scientific">Ichthyobacterium seriolicida</name>
    <dbReference type="NCBI Taxonomy" id="242600"/>
    <lineage>
        <taxon>Bacteria</taxon>
        <taxon>Pseudomonadati</taxon>
        <taxon>Bacteroidota</taxon>
        <taxon>Flavobacteriia</taxon>
        <taxon>Flavobacteriales</taxon>
        <taxon>Ichthyobacteriaceae</taxon>
        <taxon>Ichthyobacterium</taxon>
    </lineage>
</organism>
<dbReference type="CDD" id="cd07205">
    <property type="entry name" value="Pat_PNPLA6_PNPLA7_NTE1_like"/>
    <property type="match status" value="1"/>
</dbReference>
<evidence type="ECO:0000259" key="5">
    <source>
        <dbReference type="PROSITE" id="PS51635"/>
    </source>
</evidence>
<keyword evidence="1 4" id="KW-0378">Hydrolase</keyword>
<dbReference type="InterPro" id="IPR002641">
    <property type="entry name" value="PNPLA_dom"/>
</dbReference>
<keyword evidence="7" id="KW-1185">Reference proteome</keyword>
<dbReference type="KEGG" id="ise:JBKA6_0393"/>